<evidence type="ECO:0000313" key="13">
    <source>
        <dbReference type="EMBL" id="OAV88889.1"/>
    </source>
</evidence>
<reference evidence="14" key="4">
    <citation type="submission" date="2025-05" db="UniProtKB">
        <authorList>
            <consortium name="EnsemblFungi"/>
        </authorList>
    </citation>
    <scope>IDENTIFICATION</scope>
    <source>
        <strain evidence="14">isolate 1-1 / race 1 (BBBD)</strain>
    </source>
</reference>
<evidence type="ECO:0000256" key="3">
    <source>
        <dbReference type="ARBA" id="ARBA00022670"/>
    </source>
</evidence>
<keyword evidence="5 10" id="KW-0378">Hydrolase</keyword>
<feature type="domain" description="USP" evidence="12">
    <location>
        <begin position="192"/>
        <end position="533"/>
    </location>
</feature>
<evidence type="ECO:0000256" key="11">
    <source>
        <dbReference type="SAM" id="MobiDB-lite"/>
    </source>
</evidence>
<evidence type="ECO:0000256" key="5">
    <source>
        <dbReference type="ARBA" id="ARBA00022801"/>
    </source>
</evidence>
<evidence type="ECO:0000256" key="6">
    <source>
        <dbReference type="ARBA" id="ARBA00022807"/>
    </source>
</evidence>
<dbReference type="InterPro" id="IPR038765">
    <property type="entry name" value="Papain-like_cys_pep_sf"/>
</dbReference>
<reference evidence="13" key="2">
    <citation type="submission" date="2016-05" db="EMBL/GenBank/DDBJ databases">
        <title>Comparative analysis highlights variable genome content of wheat rusts and divergence of the mating loci.</title>
        <authorList>
            <person name="Cuomo C.A."/>
            <person name="Bakkeren G."/>
            <person name="Szabo L."/>
            <person name="Khalil H."/>
            <person name="Joly D."/>
            <person name="Goldberg J."/>
            <person name="Young S."/>
            <person name="Zeng Q."/>
            <person name="Fellers J."/>
        </authorList>
    </citation>
    <scope>NUCLEOTIDE SEQUENCE [LARGE SCALE GENOMIC DNA]</scope>
    <source>
        <strain evidence="13">1-1 BBBD Race 1</strain>
    </source>
</reference>
<dbReference type="PANTHER" id="PTHR21646">
    <property type="entry name" value="UBIQUITIN CARBOXYL-TERMINAL HYDROLASE"/>
    <property type="match status" value="1"/>
</dbReference>
<keyword evidence="4 10" id="KW-0833">Ubl conjugation pathway</keyword>
<dbReference type="PROSITE" id="PS50235">
    <property type="entry name" value="USP_3"/>
    <property type="match status" value="1"/>
</dbReference>
<dbReference type="EC" id="3.4.19.12" evidence="10"/>
<comment type="subcellular location">
    <subcellularLocation>
        <location evidence="2">Nucleus</location>
    </subcellularLocation>
</comment>
<name>A0A180G8R8_PUCT1</name>
<dbReference type="Proteomes" id="UP000005240">
    <property type="component" value="Unassembled WGS sequence"/>
</dbReference>
<comment type="similarity">
    <text evidence="10">Belongs to the peptidase C19 family.</text>
</comment>
<dbReference type="GO" id="GO:0005634">
    <property type="term" value="C:nucleus"/>
    <property type="evidence" value="ECO:0007669"/>
    <property type="project" value="UniProtKB-SubCell"/>
</dbReference>
<keyword evidence="8" id="KW-0804">Transcription</keyword>
<evidence type="ECO:0000259" key="12">
    <source>
        <dbReference type="PROSITE" id="PS50235"/>
    </source>
</evidence>
<keyword evidence="3 10" id="KW-0645">Protease</keyword>
<dbReference type="AlphaFoldDB" id="A0A180G8R8"/>
<dbReference type="GO" id="GO:0016579">
    <property type="term" value="P:protein deubiquitination"/>
    <property type="evidence" value="ECO:0007669"/>
    <property type="project" value="InterPro"/>
</dbReference>
<evidence type="ECO:0000256" key="2">
    <source>
        <dbReference type="ARBA" id="ARBA00004123"/>
    </source>
</evidence>
<evidence type="ECO:0000256" key="7">
    <source>
        <dbReference type="ARBA" id="ARBA00023015"/>
    </source>
</evidence>
<dbReference type="GO" id="GO:0006508">
    <property type="term" value="P:proteolysis"/>
    <property type="evidence" value="ECO:0007669"/>
    <property type="project" value="UniProtKB-KW"/>
</dbReference>
<organism evidence="13">
    <name type="scientific">Puccinia triticina (isolate 1-1 / race 1 (BBBD))</name>
    <name type="common">Brown leaf rust fungus</name>
    <dbReference type="NCBI Taxonomy" id="630390"/>
    <lineage>
        <taxon>Eukaryota</taxon>
        <taxon>Fungi</taxon>
        <taxon>Dikarya</taxon>
        <taxon>Basidiomycota</taxon>
        <taxon>Pucciniomycotina</taxon>
        <taxon>Pucciniomycetes</taxon>
        <taxon>Pucciniales</taxon>
        <taxon>Pucciniaceae</taxon>
        <taxon>Puccinia</taxon>
    </lineage>
</organism>
<dbReference type="PROSITE" id="PS00972">
    <property type="entry name" value="USP_1"/>
    <property type="match status" value="1"/>
</dbReference>
<evidence type="ECO:0000313" key="14">
    <source>
        <dbReference type="EnsemblFungi" id="PTTG_01346-t43_1-p1"/>
    </source>
</evidence>
<evidence type="ECO:0000256" key="4">
    <source>
        <dbReference type="ARBA" id="ARBA00022786"/>
    </source>
</evidence>
<dbReference type="Pfam" id="PF00443">
    <property type="entry name" value="UCH"/>
    <property type="match status" value="1"/>
</dbReference>
<proteinExistence type="inferred from homology"/>
<dbReference type="InterPro" id="IPR001394">
    <property type="entry name" value="Peptidase_C19_UCH"/>
</dbReference>
<dbReference type="OrthoDB" id="289038at2759"/>
<protein>
    <recommendedName>
        <fullName evidence="10">Ubiquitin carboxyl-terminal hydrolase</fullName>
        <ecNumber evidence="10">3.4.19.12</ecNumber>
    </recommendedName>
</protein>
<comment type="catalytic activity">
    <reaction evidence="1 10">
        <text>Thiol-dependent hydrolysis of ester, thioester, amide, peptide and isopeptide bonds formed by the C-terminal Gly of ubiquitin (a 76-residue protein attached to proteins as an intracellular targeting signal).</text>
        <dbReference type="EC" id="3.4.19.12"/>
    </reaction>
</comment>
<dbReference type="EMBL" id="ADAS02000149">
    <property type="protein sequence ID" value="OAV88889.1"/>
    <property type="molecule type" value="Genomic_DNA"/>
</dbReference>
<keyword evidence="15" id="KW-1185">Reference proteome</keyword>
<evidence type="ECO:0000256" key="1">
    <source>
        <dbReference type="ARBA" id="ARBA00000707"/>
    </source>
</evidence>
<keyword evidence="6 10" id="KW-0788">Thiol protease</keyword>
<dbReference type="EnsemblFungi" id="PTTG_01346-t43_1">
    <property type="protein sequence ID" value="PTTG_01346-t43_1-p1"/>
    <property type="gene ID" value="PTTG_01346"/>
</dbReference>
<gene>
    <name evidence="13" type="ORF">PTTG_01346</name>
</gene>
<keyword evidence="7" id="KW-0805">Transcription regulation</keyword>
<feature type="region of interest" description="Disordered" evidence="11">
    <location>
        <begin position="1"/>
        <end position="55"/>
    </location>
</feature>
<evidence type="ECO:0000256" key="8">
    <source>
        <dbReference type="ARBA" id="ARBA00023163"/>
    </source>
</evidence>
<reference evidence="14 15" key="3">
    <citation type="journal article" date="2017" name="G3 (Bethesda)">
        <title>Comparative analysis highlights variable genome content of wheat rusts and divergence of the mating loci.</title>
        <authorList>
            <person name="Cuomo C.A."/>
            <person name="Bakkeren G."/>
            <person name="Khalil H.B."/>
            <person name="Panwar V."/>
            <person name="Joly D."/>
            <person name="Linning R."/>
            <person name="Sakthikumar S."/>
            <person name="Song X."/>
            <person name="Adiconis X."/>
            <person name="Fan L."/>
            <person name="Goldberg J.M."/>
            <person name="Levin J.Z."/>
            <person name="Young S."/>
            <person name="Zeng Q."/>
            <person name="Anikster Y."/>
            <person name="Bruce M."/>
            <person name="Wang M."/>
            <person name="Yin C."/>
            <person name="McCallum B."/>
            <person name="Szabo L.J."/>
            <person name="Hulbert S."/>
            <person name="Chen X."/>
            <person name="Fellers J.P."/>
        </authorList>
    </citation>
    <scope>NUCLEOTIDE SEQUENCE</scope>
    <source>
        <strain evidence="15">Isolate 1-1 / race 1 (BBBD)</strain>
        <strain evidence="14">isolate 1-1 / race 1 (BBBD)</strain>
    </source>
</reference>
<reference evidence="13" key="1">
    <citation type="submission" date="2009-11" db="EMBL/GenBank/DDBJ databases">
        <authorList>
            <consortium name="The Broad Institute Genome Sequencing Platform"/>
            <person name="Ward D."/>
            <person name="Feldgarden M."/>
            <person name="Earl A."/>
            <person name="Young S.K."/>
            <person name="Zeng Q."/>
            <person name="Koehrsen M."/>
            <person name="Alvarado L."/>
            <person name="Berlin A."/>
            <person name="Bochicchio J."/>
            <person name="Borenstein D."/>
            <person name="Chapman S.B."/>
            <person name="Chen Z."/>
            <person name="Engels R."/>
            <person name="Freedman E."/>
            <person name="Gellesch M."/>
            <person name="Goldberg J."/>
            <person name="Griggs A."/>
            <person name="Gujja S."/>
            <person name="Heilman E."/>
            <person name="Heiman D."/>
            <person name="Hepburn T."/>
            <person name="Howarth C."/>
            <person name="Jen D."/>
            <person name="Larson L."/>
            <person name="Lewis B."/>
            <person name="Mehta T."/>
            <person name="Park D."/>
            <person name="Pearson M."/>
            <person name="Roberts A."/>
            <person name="Saif S."/>
            <person name="Shea T."/>
            <person name="Shenoy N."/>
            <person name="Sisk P."/>
            <person name="Stolte C."/>
            <person name="Sykes S."/>
            <person name="Thomson T."/>
            <person name="Walk T."/>
            <person name="White J."/>
            <person name="Yandava C."/>
            <person name="Izard J."/>
            <person name="Baranova O.V."/>
            <person name="Blanton J.M."/>
            <person name="Tanner A.C."/>
            <person name="Dewhirst F.E."/>
            <person name="Haas B."/>
            <person name="Nusbaum C."/>
            <person name="Birren B."/>
        </authorList>
    </citation>
    <scope>NUCLEOTIDE SEQUENCE [LARGE SCALE GENOMIC DNA]</scope>
    <source>
        <strain evidence="13">1-1 BBBD Race 1</strain>
    </source>
</reference>
<sequence>MTSSPRLDVKPLLPSPPTPTTTTTTTPTGTAAAGERTSGKGRRGCTHQPARLSPDEPDAAVFKSLAILLKSLASPGPEGPSLAGFCLRCRQATAPRVACLGCAGVFCLLPEPDHNGASAPCFQRAHQPAKPPKCLLGLDLVCRELICMVCGAIVFPDDLELKILARRLFPAVKRSQAPGCLARTTSAIFGPRGFRNLGNSCYMNVVLQILLRIPELQAYFLTDHHNRLKHRTTTGEEVWCCACELIDILQLHHLSAAPSENTVSPVGFLFALWTNSEDGDQFAGYRQSDAHECLLACLNQLHTATQVPLSQPVPSIGASTTPTSSDPSSVRCQCPIDLLFRCELTSLVWCGNCGQTSHKVDPILDLSLEIGHFDLAHTLRLEDCLHSFTKNERLKDLCYTCNHCLQTSPETTKSLSISRLPHILCIQLKRFEHQRSSAASKIDRFVKFPLLLDMQPFSSSSSSHSPASDPADHPYFYQLTGIVRHQGNVSSGHYQAIVYQDDQYFCFNDENVSVLRLDEVLKIEAYLLVYTFIGAA</sequence>
<dbReference type="InterPro" id="IPR018200">
    <property type="entry name" value="USP_CS"/>
</dbReference>
<dbReference type="InterPro" id="IPR050185">
    <property type="entry name" value="Ub_carboxyl-term_hydrolase"/>
</dbReference>
<accession>A0A180G8R8</accession>
<dbReference type="Gene3D" id="3.90.70.10">
    <property type="entry name" value="Cysteine proteinases"/>
    <property type="match status" value="1"/>
</dbReference>
<evidence type="ECO:0000256" key="10">
    <source>
        <dbReference type="RuleBase" id="RU366025"/>
    </source>
</evidence>
<dbReference type="PROSITE" id="PS00973">
    <property type="entry name" value="USP_2"/>
    <property type="match status" value="1"/>
</dbReference>
<dbReference type="SUPFAM" id="SSF54001">
    <property type="entry name" value="Cysteine proteinases"/>
    <property type="match status" value="1"/>
</dbReference>
<feature type="compositionally biased region" description="Low complexity" evidence="11">
    <location>
        <begin position="20"/>
        <end position="34"/>
    </location>
</feature>
<evidence type="ECO:0000256" key="9">
    <source>
        <dbReference type="ARBA" id="ARBA00023242"/>
    </source>
</evidence>
<dbReference type="InterPro" id="IPR028889">
    <property type="entry name" value="USP"/>
</dbReference>
<dbReference type="VEuPathDB" id="FungiDB:PTTG_01346"/>
<evidence type="ECO:0000313" key="15">
    <source>
        <dbReference type="Proteomes" id="UP000005240"/>
    </source>
</evidence>
<dbReference type="PANTHER" id="PTHR21646:SF33">
    <property type="entry name" value="UBIQUITIN CARBOXYL-TERMINAL HYDROLASE 22"/>
    <property type="match status" value="1"/>
</dbReference>
<dbReference type="GO" id="GO:0004843">
    <property type="term" value="F:cysteine-type deubiquitinase activity"/>
    <property type="evidence" value="ECO:0007669"/>
    <property type="project" value="UniProtKB-UniRule"/>
</dbReference>
<keyword evidence="9" id="KW-0539">Nucleus</keyword>